<proteinExistence type="predicted"/>
<dbReference type="STRING" id="1515612.SKP52_22745"/>
<gene>
    <name evidence="1" type="ORF">SKP52_22745</name>
</gene>
<evidence type="ECO:0000313" key="1">
    <source>
        <dbReference type="EMBL" id="AJA11394.1"/>
    </source>
</evidence>
<protein>
    <recommendedName>
        <fullName evidence="3">DUF3703 domain-containing protein</fullName>
    </recommendedName>
</protein>
<dbReference type="AlphaFoldDB" id="A0A0A7PN15"/>
<dbReference type="InterPro" id="IPR022172">
    <property type="entry name" value="DUF3703"/>
</dbReference>
<dbReference type="RefSeq" id="WP_003046507.1">
    <property type="nucleotide sequence ID" value="NZ_CP009122.1"/>
</dbReference>
<dbReference type="HOGENOM" id="CLU_144767_0_0_5"/>
<name>A0A0A7PN15_9SPHN</name>
<sequence>MVPPTVNPVSMAVIEPLLREQYRLFCESRRIGDEAAAWQALEWEHILSQPYMGAHLASHWHMFRYAIELGDAREATGQAMRFLLVPLGSLTGRLPAGNNGRARVSAFEPMPMPQALEALIETARSTESRAARTD</sequence>
<evidence type="ECO:0008006" key="3">
    <source>
        <dbReference type="Google" id="ProtNLM"/>
    </source>
</evidence>
<organism evidence="1 2">
    <name type="scientific">Sphingopyxis fribergensis</name>
    <dbReference type="NCBI Taxonomy" id="1515612"/>
    <lineage>
        <taxon>Bacteria</taxon>
        <taxon>Pseudomonadati</taxon>
        <taxon>Pseudomonadota</taxon>
        <taxon>Alphaproteobacteria</taxon>
        <taxon>Sphingomonadales</taxon>
        <taxon>Sphingomonadaceae</taxon>
        <taxon>Sphingopyxis</taxon>
    </lineage>
</organism>
<keyword evidence="2" id="KW-1185">Reference proteome</keyword>
<dbReference type="EMBL" id="CP009122">
    <property type="protein sequence ID" value="AJA11394.1"/>
    <property type="molecule type" value="Genomic_DNA"/>
</dbReference>
<dbReference type="Proteomes" id="UP000030907">
    <property type="component" value="Chromosome"/>
</dbReference>
<accession>A0A0A7PN15</accession>
<dbReference type="Pfam" id="PF12487">
    <property type="entry name" value="DUF3703"/>
    <property type="match status" value="1"/>
</dbReference>
<dbReference type="KEGG" id="sphk:SKP52_22745"/>
<evidence type="ECO:0000313" key="2">
    <source>
        <dbReference type="Proteomes" id="UP000030907"/>
    </source>
</evidence>
<reference evidence="1 2" key="1">
    <citation type="journal article" date="2015" name="Int. J. Syst. Evol. Microbiol.">
        <title>Description of Sphingopyxis fribergensis sp. nov. - a soil bacterium with the ability to degrade styrene and phenylacetic acid.</title>
        <authorList>
            <person name="Oelschlagel M."/>
            <person name="Ruckert C."/>
            <person name="Kalinowski J."/>
            <person name="Schmidt G."/>
            <person name="Schlomann M."/>
            <person name="Tischler D."/>
        </authorList>
    </citation>
    <scope>NUCLEOTIDE SEQUENCE [LARGE SCALE GENOMIC DNA]</scope>
    <source>
        <strain evidence="1 2">Kp5.2</strain>
    </source>
</reference>